<dbReference type="Proteomes" id="UP001187192">
    <property type="component" value="Unassembled WGS sequence"/>
</dbReference>
<dbReference type="Pfam" id="PF02458">
    <property type="entry name" value="Transferase"/>
    <property type="match status" value="1"/>
</dbReference>
<dbReference type="InterPro" id="IPR023213">
    <property type="entry name" value="CAT-like_dom_sf"/>
</dbReference>
<reference evidence="2" key="1">
    <citation type="submission" date="2023-07" db="EMBL/GenBank/DDBJ databases">
        <title>draft genome sequence of fig (Ficus carica).</title>
        <authorList>
            <person name="Takahashi T."/>
            <person name="Nishimura K."/>
        </authorList>
    </citation>
    <scope>NUCLEOTIDE SEQUENCE</scope>
</reference>
<dbReference type="AlphaFoldDB" id="A0AA87ZJN2"/>
<dbReference type="InterPro" id="IPR051283">
    <property type="entry name" value="Sec_Metabolite_Acyltrans"/>
</dbReference>
<gene>
    <name evidence="2" type="ORF">TIFTF001_005087</name>
</gene>
<sequence length="454" mass="50953">MDATPSVRHISECFVKPHHTPEDSKKPLYLTPWDLAMLSVHYIQKGLLFAKPPQANGDENFIESLLEKLKQSLSLALVHFYPLAGRLKTVKTENPHSYYVHVHSNDSPGAKFIYATLDMTVSDILSPVDVPPIVQLLFDHDRAVNHDGHTTSLLSIQVTELVDGVFIGCSMSHSLADGTSFWNFWNMWSEIFRAEGNNPPISRPPVFERWFPEGHGPIINLPYTHPDEFIDTFEAPKLRERVFHFSVESLAKLKARANLEYNTTKISTFQSLSALVWRSITKVRNLPPDLVTSCRLAANNRARLDPPISENYFGNVIYPIRGFTTVGELLQHDLGWAAWKLHKAVVNHNDKTIRGLLEAWLKSPAVYQIGKLFDPHSVMMGSSPRFDKYGSEFGMGKALALRSGYANKCDGKVSCYPGHEGGGSIELEMCLPPETMRALESDKEFMEAAGLSPH</sequence>
<evidence type="ECO:0000313" key="3">
    <source>
        <dbReference type="Proteomes" id="UP001187192"/>
    </source>
</evidence>
<organism evidence="2 3">
    <name type="scientific">Ficus carica</name>
    <name type="common">Common fig</name>
    <dbReference type="NCBI Taxonomy" id="3494"/>
    <lineage>
        <taxon>Eukaryota</taxon>
        <taxon>Viridiplantae</taxon>
        <taxon>Streptophyta</taxon>
        <taxon>Embryophyta</taxon>
        <taxon>Tracheophyta</taxon>
        <taxon>Spermatophyta</taxon>
        <taxon>Magnoliopsida</taxon>
        <taxon>eudicotyledons</taxon>
        <taxon>Gunneridae</taxon>
        <taxon>Pentapetalae</taxon>
        <taxon>rosids</taxon>
        <taxon>fabids</taxon>
        <taxon>Rosales</taxon>
        <taxon>Moraceae</taxon>
        <taxon>Ficeae</taxon>
        <taxon>Ficus</taxon>
    </lineage>
</organism>
<proteinExistence type="predicted"/>
<accession>A0AA87ZJN2</accession>
<evidence type="ECO:0000256" key="1">
    <source>
        <dbReference type="ARBA" id="ARBA00022679"/>
    </source>
</evidence>
<evidence type="ECO:0000313" key="2">
    <source>
        <dbReference type="EMBL" id="GMN35117.1"/>
    </source>
</evidence>
<keyword evidence="1" id="KW-0808">Transferase</keyword>
<dbReference type="PANTHER" id="PTHR31896">
    <property type="entry name" value="FAMILY REGULATORY PROTEIN, PUTATIVE (AFU_ORTHOLOGUE AFUA_3G14730)-RELATED"/>
    <property type="match status" value="1"/>
</dbReference>
<comment type="caution">
    <text evidence="2">The sequence shown here is derived from an EMBL/GenBank/DDBJ whole genome shotgun (WGS) entry which is preliminary data.</text>
</comment>
<dbReference type="PANTHER" id="PTHR31896:SF12">
    <property type="entry name" value="HXXXD-TYPE ACYL-TRANSFERASE FAMILY PROTEIN"/>
    <property type="match status" value="1"/>
</dbReference>
<name>A0AA87ZJN2_FICCA</name>
<keyword evidence="3" id="KW-1185">Reference proteome</keyword>
<dbReference type="Gene3D" id="3.30.559.10">
    <property type="entry name" value="Chloramphenicol acetyltransferase-like domain"/>
    <property type="match status" value="2"/>
</dbReference>
<dbReference type="Gramene" id="FCD_00003898-RA">
    <property type="protein sequence ID" value="FCD_00003898-RA:cds"/>
    <property type="gene ID" value="FCD_00003898"/>
</dbReference>
<dbReference type="EMBL" id="BTGU01000005">
    <property type="protein sequence ID" value="GMN35117.1"/>
    <property type="molecule type" value="Genomic_DNA"/>
</dbReference>
<dbReference type="GO" id="GO:0016740">
    <property type="term" value="F:transferase activity"/>
    <property type="evidence" value="ECO:0007669"/>
    <property type="project" value="UniProtKB-KW"/>
</dbReference>
<protein>
    <submittedName>
        <fullName evidence="2">Uncharacterized protein</fullName>
    </submittedName>
</protein>